<evidence type="ECO:0000313" key="2">
    <source>
        <dbReference type="Proteomes" id="UP000276133"/>
    </source>
</evidence>
<comment type="caution">
    <text evidence="1">The sequence shown here is derived from an EMBL/GenBank/DDBJ whole genome shotgun (WGS) entry which is preliminary data.</text>
</comment>
<sequence>MATCEYLAQFKTIVSNQNITKIRIATFEKCISDIYNLTDYDQLKEKVTEQLKEISKFSIIQRRPVVLLKSNLIDHTSLDILLYSTNVELNEI</sequence>
<evidence type="ECO:0000313" key="1">
    <source>
        <dbReference type="EMBL" id="RNA02002.1"/>
    </source>
</evidence>
<gene>
    <name evidence="1" type="ORF">BpHYR1_021418</name>
</gene>
<dbReference type="EMBL" id="REGN01009080">
    <property type="protein sequence ID" value="RNA02002.1"/>
    <property type="molecule type" value="Genomic_DNA"/>
</dbReference>
<dbReference type="AlphaFoldDB" id="A0A3M7PS77"/>
<proteinExistence type="predicted"/>
<organism evidence="1 2">
    <name type="scientific">Brachionus plicatilis</name>
    <name type="common">Marine rotifer</name>
    <name type="synonym">Brachionus muelleri</name>
    <dbReference type="NCBI Taxonomy" id="10195"/>
    <lineage>
        <taxon>Eukaryota</taxon>
        <taxon>Metazoa</taxon>
        <taxon>Spiralia</taxon>
        <taxon>Gnathifera</taxon>
        <taxon>Rotifera</taxon>
        <taxon>Eurotatoria</taxon>
        <taxon>Monogononta</taxon>
        <taxon>Pseudotrocha</taxon>
        <taxon>Ploima</taxon>
        <taxon>Brachionidae</taxon>
        <taxon>Brachionus</taxon>
    </lineage>
</organism>
<protein>
    <submittedName>
        <fullName evidence="1">Uncharacterized protein</fullName>
    </submittedName>
</protein>
<name>A0A3M7PS77_BRAPC</name>
<accession>A0A3M7PS77</accession>
<dbReference type="Proteomes" id="UP000276133">
    <property type="component" value="Unassembled WGS sequence"/>
</dbReference>
<reference evidence="1 2" key="1">
    <citation type="journal article" date="2018" name="Sci. Rep.">
        <title>Genomic signatures of local adaptation to the degree of environmental predictability in rotifers.</title>
        <authorList>
            <person name="Franch-Gras L."/>
            <person name="Hahn C."/>
            <person name="Garcia-Roger E.M."/>
            <person name="Carmona M.J."/>
            <person name="Serra M."/>
            <person name="Gomez A."/>
        </authorList>
    </citation>
    <scope>NUCLEOTIDE SEQUENCE [LARGE SCALE GENOMIC DNA]</scope>
    <source>
        <strain evidence="1">HYR1</strain>
    </source>
</reference>
<keyword evidence="2" id="KW-1185">Reference proteome</keyword>